<gene>
    <name evidence="2" type="ORF">J2Z66_003142</name>
</gene>
<keyword evidence="1" id="KW-0720">Serine protease</keyword>
<name>A0ABS4IVC5_9BACL</name>
<evidence type="ECO:0000313" key="2">
    <source>
        <dbReference type="EMBL" id="MBP1991535.1"/>
    </source>
</evidence>
<reference evidence="2 3" key="1">
    <citation type="submission" date="2021-03" db="EMBL/GenBank/DDBJ databases">
        <title>Genomic Encyclopedia of Type Strains, Phase IV (KMG-IV): sequencing the most valuable type-strain genomes for metagenomic binning, comparative biology and taxonomic classification.</title>
        <authorList>
            <person name="Goeker M."/>
        </authorList>
    </citation>
    <scope>NUCLEOTIDE SEQUENCE [LARGE SCALE GENOMIC DNA]</scope>
    <source>
        <strain evidence="2 3">DSM 26048</strain>
    </source>
</reference>
<evidence type="ECO:0000313" key="3">
    <source>
        <dbReference type="Proteomes" id="UP001519287"/>
    </source>
</evidence>
<dbReference type="EMBL" id="JAGGLB010000009">
    <property type="protein sequence ID" value="MBP1991535.1"/>
    <property type="molecule type" value="Genomic_DNA"/>
</dbReference>
<dbReference type="Proteomes" id="UP001519287">
    <property type="component" value="Unassembled WGS sequence"/>
</dbReference>
<evidence type="ECO:0000256" key="1">
    <source>
        <dbReference type="ARBA" id="ARBA00022825"/>
    </source>
</evidence>
<organism evidence="2 3">
    <name type="scientific">Paenibacillus eucommiae</name>
    <dbReference type="NCBI Taxonomy" id="1355755"/>
    <lineage>
        <taxon>Bacteria</taxon>
        <taxon>Bacillati</taxon>
        <taxon>Bacillota</taxon>
        <taxon>Bacilli</taxon>
        <taxon>Bacillales</taxon>
        <taxon>Paenibacillaceae</taxon>
        <taxon>Paenibacillus</taxon>
    </lineage>
</organism>
<proteinExistence type="predicted"/>
<dbReference type="SUPFAM" id="SSF50494">
    <property type="entry name" value="Trypsin-like serine proteases"/>
    <property type="match status" value="1"/>
</dbReference>
<comment type="caution">
    <text evidence="2">The sequence shown here is derived from an EMBL/GenBank/DDBJ whole genome shotgun (WGS) entry which is preliminary data.</text>
</comment>
<keyword evidence="1" id="KW-0645">Protease</keyword>
<keyword evidence="1" id="KW-0378">Hydrolase</keyword>
<sequence length="358" mass="38939">MATFSAAHAMKKKIARKMLKKTGIHGIGVGYHDPKNPKKGGAVIIYSDSISATARGIPSKYSITTKGKKKGKAQGKTQEKTVTVPIRIVKTKKFRSHADYKSRIRPIPAGYSTGTTSGSGTIGLIVTNYPNPRQRYIFSNNHVLNPSNSIAYTETLQPGGADKGQTGKDRVGRLYRFAKLSQNQNNLVDAALAIPLSRPLLNPRYATVGVIPGHVTSYRIGDRFKKVGRTTGQVSGVVDSVHTDIQVDYENLGSVQFLNQTVIKGTSPVSLAGDSGSVWLRQQDNYAAAVNFAGSSDGRLSISYPIQWFMKKFGTRVAQPRGVGRVKTIKRNVKDAYTSQLTAKQLASIQTFKAKIRP</sequence>
<protein>
    <submittedName>
        <fullName evidence="2">Uncharacterized protein</fullName>
    </submittedName>
</protein>
<accession>A0ABS4IVC5</accession>
<keyword evidence="3" id="KW-1185">Reference proteome</keyword>
<dbReference type="InterPro" id="IPR009003">
    <property type="entry name" value="Peptidase_S1_PA"/>
</dbReference>